<evidence type="ECO:0000313" key="1">
    <source>
        <dbReference type="EMBL" id="KAK7437910.1"/>
    </source>
</evidence>
<reference evidence="1 2" key="1">
    <citation type="submission" date="2024-01" db="EMBL/GenBank/DDBJ databases">
        <title>A draft genome for the cacao thread blight pathogen Marasmiellus scandens.</title>
        <authorList>
            <person name="Baruah I.K."/>
            <person name="Leung J."/>
            <person name="Bukari Y."/>
            <person name="Amoako-Attah I."/>
            <person name="Meinhardt L.W."/>
            <person name="Bailey B.A."/>
            <person name="Cohen S.P."/>
        </authorList>
    </citation>
    <scope>NUCLEOTIDE SEQUENCE [LARGE SCALE GENOMIC DNA]</scope>
    <source>
        <strain evidence="1 2">GH-19</strain>
    </source>
</reference>
<keyword evidence="2" id="KW-1185">Reference proteome</keyword>
<sequence>MLAHVRQDWLKVFVVPVLAAVANALLTRNQFHHSDWLSWGHNALISLEWWTCITLTASIIGFVSNRTVCCENLLPSYLDPSQRRLQEARSRFNQQVTMASSLRDMLKTKARSWDDSLDSGLDGLPQSRVIDLRGTHGRKAYKYLYSSFQGRQDLDGLHITSHLTNNELLQIAGLIEEICSVYQHKMELVDENDFVEREVLTNFTISKHKL</sequence>
<organism evidence="1 2">
    <name type="scientific">Marasmiellus scandens</name>
    <dbReference type="NCBI Taxonomy" id="2682957"/>
    <lineage>
        <taxon>Eukaryota</taxon>
        <taxon>Fungi</taxon>
        <taxon>Dikarya</taxon>
        <taxon>Basidiomycota</taxon>
        <taxon>Agaricomycotina</taxon>
        <taxon>Agaricomycetes</taxon>
        <taxon>Agaricomycetidae</taxon>
        <taxon>Agaricales</taxon>
        <taxon>Marasmiineae</taxon>
        <taxon>Omphalotaceae</taxon>
        <taxon>Marasmiellus</taxon>
    </lineage>
</organism>
<accession>A0ABR1ITR7</accession>
<dbReference type="EMBL" id="JBANRG010000082">
    <property type="protein sequence ID" value="KAK7437910.1"/>
    <property type="molecule type" value="Genomic_DNA"/>
</dbReference>
<comment type="caution">
    <text evidence="1">The sequence shown here is derived from an EMBL/GenBank/DDBJ whole genome shotgun (WGS) entry which is preliminary data.</text>
</comment>
<evidence type="ECO:0000313" key="2">
    <source>
        <dbReference type="Proteomes" id="UP001498398"/>
    </source>
</evidence>
<gene>
    <name evidence="1" type="ORF">VKT23_018345</name>
</gene>
<name>A0ABR1ITR7_9AGAR</name>
<protein>
    <submittedName>
        <fullName evidence="1">Uncharacterized protein</fullName>
    </submittedName>
</protein>
<dbReference type="Proteomes" id="UP001498398">
    <property type="component" value="Unassembled WGS sequence"/>
</dbReference>
<proteinExistence type="predicted"/>